<sequence length="101" mass="11325">MSSIFEILAEQRIAEAIRRGELDGLPGAGKPLRFDDEPLVSPEQRMVIRILKNAGFTPAEVTLRREIAALRKEIDALPQGERRSVSRHRLAWLLLRLGNGA</sequence>
<dbReference type="RefSeq" id="WP_096445206.1">
    <property type="nucleotide sequence ID" value="NZ_JBHSOG010000047.1"/>
</dbReference>
<dbReference type="Proteomes" id="UP001595974">
    <property type="component" value="Unassembled WGS sequence"/>
</dbReference>
<dbReference type="PANTHER" id="PTHR39158:SF1">
    <property type="entry name" value="DNAJ HOMOLOG SUBFAMILY C MEMBER 28"/>
    <property type="match status" value="1"/>
</dbReference>
<dbReference type="InterPro" id="IPR052573">
    <property type="entry name" value="DnaJ_C_subfamily_28"/>
</dbReference>
<keyword evidence="3" id="KW-1185">Reference proteome</keyword>
<comment type="caution">
    <text evidence="2">The sequence shown here is derived from an EMBL/GenBank/DDBJ whole genome shotgun (WGS) entry which is preliminary data.</text>
</comment>
<evidence type="ECO:0000313" key="2">
    <source>
        <dbReference type="EMBL" id="MFC5770075.1"/>
    </source>
</evidence>
<reference evidence="3" key="1">
    <citation type="journal article" date="2019" name="Int. J. Syst. Evol. Microbiol.">
        <title>The Global Catalogue of Microorganisms (GCM) 10K type strain sequencing project: providing services to taxonomists for standard genome sequencing and annotation.</title>
        <authorList>
            <consortium name="The Broad Institute Genomics Platform"/>
            <consortium name="The Broad Institute Genome Sequencing Center for Infectious Disease"/>
            <person name="Wu L."/>
            <person name="Ma J."/>
        </authorList>
    </citation>
    <scope>NUCLEOTIDE SEQUENCE [LARGE SCALE GENOMIC DNA]</scope>
    <source>
        <strain evidence="3">SHR3</strain>
    </source>
</reference>
<protein>
    <submittedName>
        <fullName evidence="2">DUF1992 domain-containing protein</fullName>
    </submittedName>
</protein>
<name>A0ABW1AS25_9RHOO</name>
<evidence type="ECO:0000313" key="3">
    <source>
        <dbReference type="Proteomes" id="UP001595974"/>
    </source>
</evidence>
<evidence type="ECO:0000259" key="1">
    <source>
        <dbReference type="Pfam" id="PF09350"/>
    </source>
</evidence>
<dbReference type="PANTHER" id="PTHR39158">
    <property type="entry name" value="OS08G0560600 PROTEIN"/>
    <property type="match status" value="1"/>
</dbReference>
<organism evidence="2 3">
    <name type="scientific">Thauera sinica</name>
    <dbReference type="NCBI Taxonomy" id="2665146"/>
    <lineage>
        <taxon>Bacteria</taxon>
        <taxon>Pseudomonadati</taxon>
        <taxon>Pseudomonadota</taxon>
        <taxon>Betaproteobacteria</taxon>
        <taxon>Rhodocyclales</taxon>
        <taxon>Zoogloeaceae</taxon>
        <taxon>Thauera</taxon>
    </lineage>
</organism>
<proteinExistence type="predicted"/>
<feature type="domain" description="DnaJ homologue subfamily C member 28 conserved" evidence="1">
    <location>
        <begin position="8"/>
        <end position="74"/>
    </location>
</feature>
<dbReference type="InterPro" id="IPR018961">
    <property type="entry name" value="DnaJ_homolog_subfam-C_membr-28"/>
</dbReference>
<dbReference type="EMBL" id="JBHSOG010000047">
    <property type="protein sequence ID" value="MFC5770075.1"/>
    <property type="molecule type" value="Genomic_DNA"/>
</dbReference>
<accession>A0ABW1AS25</accession>
<dbReference type="Pfam" id="PF09350">
    <property type="entry name" value="DJC28_CD"/>
    <property type="match status" value="1"/>
</dbReference>
<gene>
    <name evidence="2" type="ORF">ACFPTN_11900</name>
</gene>